<evidence type="ECO:0000256" key="1">
    <source>
        <dbReference type="SAM" id="MobiDB-lite"/>
    </source>
</evidence>
<organism evidence="2 3">
    <name type="scientific">Paenibacillus peoriae</name>
    <dbReference type="NCBI Taxonomy" id="59893"/>
    <lineage>
        <taxon>Bacteria</taxon>
        <taxon>Bacillati</taxon>
        <taxon>Bacillota</taxon>
        <taxon>Bacilli</taxon>
        <taxon>Bacillales</taxon>
        <taxon>Paenibacillaceae</taxon>
        <taxon>Paenibacillus</taxon>
    </lineage>
</organism>
<reference evidence="2 3" key="1">
    <citation type="submission" date="2023-07" db="EMBL/GenBank/DDBJ databases">
        <title>Sorghum-associated microbial communities from plants grown in Nebraska, USA.</title>
        <authorList>
            <person name="Schachtman D."/>
        </authorList>
    </citation>
    <scope>NUCLEOTIDE SEQUENCE [LARGE SCALE GENOMIC DNA]</scope>
    <source>
        <strain evidence="2 3">BE143</strain>
    </source>
</reference>
<comment type="caution">
    <text evidence="2">The sequence shown here is derived from an EMBL/GenBank/DDBJ whole genome shotgun (WGS) entry which is preliminary data.</text>
</comment>
<gene>
    <name evidence="2" type="ORF">J2W98_003766</name>
</gene>
<dbReference type="RefSeq" id="WP_310168730.1">
    <property type="nucleotide sequence ID" value="NZ_JAVDUG010000004.1"/>
</dbReference>
<feature type="region of interest" description="Disordered" evidence="1">
    <location>
        <begin position="66"/>
        <end position="85"/>
    </location>
</feature>
<name>A0ABU1QIM3_9BACL</name>
<accession>A0ABU1QIM3</accession>
<sequence>MSEQEYKIKLLTSNQYSEFYFYASIDELVEYLNETLAITPEQFLECCTMGQSRQFFEWIKAKSNQRIQNEQKETNEEPTEGKEQE</sequence>
<dbReference type="EMBL" id="JAVDUG010000004">
    <property type="protein sequence ID" value="MDR6779486.1"/>
    <property type="molecule type" value="Genomic_DNA"/>
</dbReference>
<protein>
    <submittedName>
        <fullName evidence="2">Uncharacterized protein</fullName>
    </submittedName>
</protein>
<keyword evidence="3" id="KW-1185">Reference proteome</keyword>
<dbReference type="Proteomes" id="UP001266807">
    <property type="component" value="Unassembled WGS sequence"/>
</dbReference>
<evidence type="ECO:0000313" key="3">
    <source>
        <dbReference type="Proteomes" id="UP001266807"/>
    </source>
</evidence>
<proteinExistence type="predicted"/>
<evidence type="ECO:0000313" key="2">
    <source>
        <dbReference type="EMBL" id="MDR6779486.1"/>
    </source>
</evidence>
<feature type="compositionally biased region" description="Basic and acidic residues" evidence="1">
    <location>
        <begin position="69"/>
        <end position="85"/>
    </location>
</feature>